<comment type="similarity">
    <text evidence="1">Belongs to the sel-1 family.</text>
</comment>
<feature type="non-terminal residue" evidence="4">
    <location>
        <position position="1"/>
    </location>
</feature>
<keyword evidence="3" id="KW-0472">Membrane</keyword>
<comment type="caution">
    <text evidence="4">The sequence shown here is derived from an EMBL/GenBank/DDBJ whole genome shotgun (WGS) entry which is preliminary data.</text>
</comment>
<dbReference type="InterPro" id="IPR011990">
    <property type="entry name" value="TPR-like_helical_dom_sf"/>
</dbReference>
<evidence type="ECO:0000313" key="4">
    <source>
        <dbReference type="EMBL" id="CAK0853319.1"/>
    </source>
</evidence>
<proteinExistence type="inferred from homology"/>
<organism evidence="4 5">
    <name type="scientific">Prorocentrum cordatum</name>
    <dbReference type="NCBI Taxonomy" id="2364126"/>
    <lineage>
        <taxon>Eukaryota</taxon>
        <taxon>Sar</taxon>
        <taxon>Alveolata</taxon>
        <taxon>Dinophyceae</taxon>
        <taxon>Prorocentrales</taxon>
        <taxon>Prorocentraceae</taxon>
        <taxon>Prorocentrum</taxon>
    </lineage>
</organism>
<evidence type="ECO:0000313" key="5">
    <source>
        <dbReference type="Proteomes" id="UP001189429"/>
    </source>
</evidence>
<dbReference type="Gene3D" id="1.25.40.10">
    <property type="entry name" value="Tetratricopeptide repeat domain"/>
    <property type="match status" value="3"/>
</dbReference>
<dbReference type="SUPFAM" id="SSF81901">
    <property type="entry name" value="HCP-like"/>
    <property type="match status" value="3"/>
</dbReference>
<accession>A0ABN9U3A8</accession>
<feature type="non-terminal residue" evidence="4">
    <location>
        <position position="689"/>
    </location>
</feature>
<dbReference type="Proteomes" id="UP001189429">
    <property type="component" value="Unassembled WGS sequence"/>
</dbReference>
<dbReference type="Pfam" id="PF08238">
    <property type="entry name" value="Sel1"/>
    <property type="match status" value="10"/>
</dbReference>
<evidence type="ECO:0000256" key="3">
    <source>
        <dbReference type="SAM" id="Phobius"/>
    </source>
</evidence>
<feature type="region of interest" description="Disordered" evidence="2">
    <location>
        <begin position="520"/>
        <end position="541"/>
    </location>
</feature>
<feature type="transmembrane region" description="Helical" evidence="3">
    <location>
        <begin position="650"/>
        <end position="668"/>
    </location>
</feature>
<dbReference type="EMBL" id="CAUYUJ010015388">
    <property type="protein sequence ID" value="CAK0853319.1"/>
    <property type="molecule type" value="Genomic_DNA"/>
</dbReference>
<dbReference type="PANTHER" id="PTHR11102">
    <property type="entry name" value="SEL-1-LIKE PROTEIN"/>
    <property type="match status" value="1"/>
</dbReference>
<dbReference type="PANTHER" id="PTHR11102:SF147">
    <property type="entry name" value="SEL1L ADAPTOR SUBUNIT OF ERAD E3 UBIQUITIN LIGASE"/>
    <property type="match status" value="1"/>
</dbReference>
<evidence type="ECO:0000256" key="2">
    <source>
        <dbReference type="SAM" id="MobiDB-lite"/>
    </source>
</evidence>
<name>A0ABN9U3A8_9DINO</name>
<protein>
    <submittedName>
        <fullName evidence="4">Uncharacterized protein</fullName>
    </submittedName>
</protein>
<keyword evidence="3" id="KW-0812">Transmembrane</keyword>
<dbReference type="InterPro" id="IPR006597">
    <property type="entry name" value="Sel1-like"/>
</dbReference>
<keyword evidence="5" id="KW-1185">Reference proteome</keyword>
<sequence length="689" mass="73812">FFFWARVPNGFACRGASSEGGFSALCPPLVSPEHVNSSSLREGLAAFRLRDDAAAARHLRACLESADEPVGAHAACKTALGQMHLLGAGVSKSLSEALLLFQEAAAEGHAEAQFNLGLLHSAVHAGGDDLYRQEALAVLHLYAASTAGHPGALMAMGYRHQHGYGVPQACTTAALNYIELAGEVAEIYSAGIPTAVELVRLNVHPSEQGRVIGSAELSLLVQMANGGDLNVAHALGERWLLGADGFSQDFEKARHYLTRAAEGNHPGAKGLLGYMLCLGLGMPANLTEAHRHFVAAAQRGDKWGFNGLGYLSFSGRAREQNYSHAFRMFNESATRGSADGMFNLGSLYLTGTGTDQSFPRAVKLFTEALERGHTAAAYALAVMYLQGIGIERKCDAAVRLLKTVCERSRWVTDKLAEAKEIGEREVDRAALLFLKLAEAGHEVAQTNVAHMLDAGQSSLLFQGEEAPEGGGSTEAARRHGRVLAQRYYELSAAQGSVSSELRLGDYAYYGWGVSAFLAGEGDEADDGDDDGGLLPPDPSGEVRIAPQAVDYEASLARYRRTADMPVTRAWMQTFAARASFNLGFMHQFGLGVPQDLLTARMHYHRSRDAGDGAAGAPVAVMLLLLDAHALLLRLPTPQRLLGRLLQDLRVHALAVHLAAVAVLCFPLRRRRAPPLRRRPAGGPARGLRA</sequence>
<feature type="compositionally biased region" description="Acidic residues" evidence="2">
    <location>
        <begin position="520"/>
        <end position="531"/>
    </location>
</feature>
<dbReference type="SMART" id="SM00671">
    <property type="entry name" value="SEL1"/>
    <property type="match status" value="9"/>
</dbReference>
<reference evidence="4" key="1">
    <citation type="submission" date="2023-10" db="EMBL/GenBank/DDBJ databases">
        <authorList>
            <person name="Chen Y."/>
            <person name="Shah S."/>
            <person name="Dougan E. K."/>
            <person name="Thang M."/>
            <person name="Chan C."/>
        </authorList>
    </citation>
    <scope>NUCLEOTIDE SEQUENCE [LARGE SCALE GENOMIC DNA]</scope>
</reference>
<keyword evidence="3" id="KW-1133">Transmembrane helix</keyword>
<evidence type="ECO:0000256" key="1">
    <source>
        <dbReference type="ARBA" id="ARBA00038101"/>
    </source>
</evidence>
<gene>
    <name evidence="4" type="ORF">PCOR1329_LOCUS44836</name>
</gene>
<dbReference type="InterPro" id="IPR050767">
    <property type="entry name" value="Sel1_AlgK"/>
</dbReference>